<organism evidence="3 4">
    <name type="scientific">Thalassiosira pseudonana</name>
    <name type="common">Marine diatom</name>
    <name type="synonym">Cyclotella nana</name>
    <dbReference type="NCBI Taxonomy" id="35128"/>
    <lineage>
        <taxon>Eukaryota</taxon>
        <taxon>Sar</taxon>
        <taxon>Stramenopiles</taxon>
        <taxon>Ochrophyta</taxon>
        <taxon>Bacillariophyta</taxon>
        <taxon>Coscinodiscophyceae</taxon>
        <taxon>Thalassiosirophycidae</taxon>
        <taxon>Thalassiosirales</taxon>
        <taxon>Thalassiosiraceae</taxon>
        <taxon>Thalassiosira</taxon>
    </lineage>
</organism>
<dbReference type="PaxDb" id="35128-Thaps24704"/>
<evidence type="ECO:0000313" key="4">
    <source>
        <dbReference type="Proteomes" id="UP000001449"/>
    </source>
</evidence>
<dbReference type="InterPro" id="IPR041664">
    <property type="entry name" value="AAA_16"/>
</dbReference>
<name>B8CBP5_THAPS</name>
<proteinExistence type="predicted"/>
<accession>B8CBP5</accession>
<protein>
    <recommendedName>
        <fullName evidence="2">Orc1-like AAA ATPase domain-containing protein</fullName>
    </recommendedName>
</protein>
<dbReference type="EMBL" id="CM000648">
    <property type="protein sequence ID" value="EED89167.1"/>
    <property type="molecule type" value="Genomic_DNA"/>
</dbReference>
<dbReference type="Pfam" id="PF13191">
    <property type="entry name" value="AAA_16"/>
    <property type="match status" value="1"/>
</dbReference>
<reference evidence="3 4" key="1">
    <citation type="journal article" date="2004" name="Science">
        <title>The genome of the diatom Thalassiosira pseudonana: ecology, evolution, and metabolism.</title>
        <authorList>
            <person name="Armbrust E.V."/>
            <person name="Berges J.A."/>
            <person name="Bowler C."/>
            <person name="Green B.R."/>
            <person name="Martinez D."/>
            <person name="Putnam N.H."/>
            <person name="Zhou S."/>
            <person name="Allen A.E."/>
            <person name="Apt K.E."/>
            <person name="Bechner M."/>
            <person name="Brzezinski M.A."/>
            <person name="Chaal B.K."/>
            <person name="Chiovitti A."/>
            <person name="Davis A.K."/>
            <person name="Demarest M.S."/>
            <person name="Detter J.C."/>
            <person name="Glavina T."/>
            <person name="Goodstein D."/>
            <person name="Hadi M.Z."/>
            <person name="Hellsten U."/>
            <person name="Hildebrand M."/>
            <person name="Jenkins B.D."/>
            <person name="Jurka J."/>
            <person name="Kapitonov V.V."/>
            <person name="Kroger N."/>
            <person name="Lau W.W."/>
            <person name="Lane T.W."/>
            <person name="Larimer F.W."/>
            <person name="Lippmeier J.C."/>
            <person name="Lucas S."/>
            <person name="Medina M."/>
            <person name="Montsant A."/>
            <person name="Obornik M."/>
            <person name="Parker M.S."/>
            <person name="Palenik B."/>
            <person name="Pazour G.J."/>
            <person name="Richardson P.M."/>
            <person name="Rynearson T.A."/>
            <person name="Saito M.A."/>
            <person name="Schwartz D.C."/>
            <person name="Thamatrakoln K."/>
            <person name="Valentin K."/>
            <person name="Vardi A."/>
            <person name="Wilkerson F.P."/>
            <person name="Rokhsar D.S."/>
        </authorList>
    </citation>
    <scope>NUCLEOTIDE SEQUENCE [LARGE SCALE GENOMIC DNA]</scope>
    <source>
        <strain evidence="3 4">CCMP1335</strain>
    </source>
</reference>
<gene>
    <name evidence="3" type="ORF">THAPSDRAFT_24704</name>
</gene>
<dbReference type="KEGG" id="tps:THAPSDRAFT_24704"/>
<dbReference type="SUPFAM" id="SSF52540">
    <property type="entry name" value="P-loop containing nucleoside triphosphate hydrolases"/>
    <property type="match status" value="1"/>
</dbReference>
<dbReference type="GeneID" id="7450497"/>
<dbReference type="InterPro" id="IPR027417">
    <property type="entry name" value="P-loop_NTPase"/>
</dbReference>
<dbReference type="PANTHER" id="PTHR43642">
    <property type="entry name" value="HYBRID SIGNAL TRANSDUCTION HISTIDINE KINASE G"/>
    <property type="match status" value="1"/>
</dbReference>
<keyword evidence="4" id="KW-1185">Reference proteome</keyword>
<dbReference type="InParanoid" id="B8CBP5"/>
<feature type="region of interest" description="Disordered" evidence="1">
    <location>
        <begin position="308"/>
        <end position="330"/>
    </location>
</feature>
<feature type="domain" description="Orc1-like AAA ATPase" evidence="2">
    <location>
        <begin position="458"/>
        <end position="653"/>
    </location>
</feature>
<sequence length="1428" mass="159527">MNIDSSGGDGVDTEDWSHLFNLLRDDRMFDDDGTGGCAISEKAVATAPPILDAKDKGNTMVYADDNRMVQKQNNDEIEIVEKAVNIVPGVEVDAQSAPVNVQDWSSKHSGRPSAEYLTCAVDLAWMLATNLGRHITSSEEIALQDQDANTRGTSAATSVGVSDIKMGFFSNSDNDAAWDGMQMEDELDEPSVDPAFGFFSKMKDFTTPLLEQRESVQEGRSFDASIDVFIHDTPSTRSIKQVEVRNVNKRMNEREACYALGRILLHVFSKGQSDSLMLSKYSTATLQDEEIDPGLQFNDLLTLLGEEPDVAPSQERKKRASCSMSGGNKQVSSESLASRAILHGLGTPSSVCALVSDLLEANSKSDIISDYAIKSLEEALYDLTQMKEHPRSFLFDRTCPEQALKHLSLFQASSNTLYGRQKEIAILADMAETVSICAGASIDPSTGIVQEDTGLVCEAAYLSGHAGSGKSSLIRHVTKSCEANDWFVVNLHFVMFDACLVLPYPVTHAHAFLPMSLSQLAKSFDTFFSWAAKKKSNGNVKHNISVCNSIDIISEAIKVSIDSDGLSQLIELIPSLSRVVGADAFQMRDMDDCLNVTSSSVMGSSRKRLQHLFHLLVKAMCCCVCPVLIVLEDMQWVSDNTLKVIGSFVETKDEPSALPSVMDCCNGGLFLLSSYRDDEVPADGELMKQIERLNNVGGQVNVAKLFIEELTPQDLNDIFSSNLCLPKRYTRPLSNIVHQKTQGNPMYVKEMMQSLIDNSLLKFSLKTRRWTWDEDVIEIQMTSNGVAELITKKLRRLPGGMVATLKLMSCLGSQVKASMMRVFNPEESKFDVIFHLDEAVREGLLERADSIYAFSHDLVKQAVHDLMPPSQQELIHKQIGMMIIKHPNICHGEFLQIALDQINMCEINGDTLERRADFAQLNLTAAKNSWHASCFTEARSYLETGISLLNSNNWESQYTLSLELHDTLSVLCFLDGDVETMAKHMQIVLSKATSFDDSLNARALLVKYLGASGKHPEAITTSLETLTQLGEEFPIEIELTDVARKLRHIRGELTSVSKEWFLSLPRMTEGTMLNAMKFMSIMCNYVIVGNQLLSAIISVRMLEMTLEYGFCDDSIVGIVMAGRSRLFFPFISCVSAGDVEAALTSQWMYSTGFFSGVDLRSIEEGFVSTTRQFKLSNHRQYLYCTMSLIRASNALTGSNVLDDINRHIEIKSSKELLQIAAQTKNSHLMYLCDFNEMLVKFWYRDFYGVVTSAKKYRSLRARRTLEFFQTLLDGISAFHMARDMWGEPEWKIIGDEAVKTMSNLNAHSRWNFENKLLLLQAEQQYVEGNLQQAETLYEAAIKSAKDHRFVNEEGLAHELYAYFCLENERSEKALMEFSLAQAKYVQWGATKKVTALNGAVQFYRGVLKVKAERANSKWQYEPLNTKVN</sequence>
<dbReference type="InterPro" id="IPR053159">
    <property type="entry name" value="Hybrid_Histidine_Kinase"/>
</dbReference>
<reference evidence="3 4" key="2">
    <citation type="journal article" date="2008" name="Nature">
        <title>The Phaeodactylum genome reveals the evolutionary history of diatom genomes.</title>
        <authorList>
            <person name="Bowler C."/>
            <person name="Allen A.E."/>
            <person name="Badger J.H."/>
            <person name="Grimwood J."/>
            <person name="Jabbari K."/>
            <person name="Kuo A."/>
            <person name="Maheswari U."/>
            <person name="Martens C."/>
            <person name="Maumus F."/>
            <person name="Otillar R.P."/>
            <person name="Rayko E."/>
            <person name="Salamov A."/>
            <person name="Vandepoele K."/>
            <person name="Beszteri B."/>
            <person name="Gruber A."/>
            <person name="Heijde M."/>
            <person name="Katinka M."/>
            <person name="Mock T."/>
            <person name="Valentin K."/>
            <person name="Verret F."/>
            <person name="Berges J.A."/>
            <person name="Brownlee C."/>
            <person name="Cadoret J.P."/>
            <person name="Chiovitti A."/>
            <person name="Choi C.J."/>
            <person name="Coesel S."/>
            <person name="De Martino A."/>
            <person name="Detter J.C."/>
            <person name="Durkin C."/>
            <person name="Falciatore A."/>
            <person name="Fournet J."/>
            <person name="Haruta M."/>
            <person name="Huysman M.J."/>
            <person name="Jenkins B.D."/>
            <person name="Jiroutova K."/>
            <person name="Jorgensen R.E."/>
            <person name="Joubert Y."/>
            <person name="Kaplan A."/>
            <person name="Kroger N."/>
            <person name="Kroth P.G."/>
            <person name="La Roche J."/>
            <person name="Lindquist E."/>
            <person name="Lommer M."/>
            <person name="Martin-Jezequel V."/>
            <person name="Lopez P.J."/>
            <person name="Lucas S."/>
            <person name="Mangogna M."/>
            <person name="McGinnis K."/>
            <person name="Medlin L.K."/>
            <person name="Montsant A."/>
            <person name="Oudot-Le Secq M.P."/>
            <person name="Napoli C."/>
            <person name="Obornik M."/>
            <person name="Parker M.S."/>
            <person name="Petit J.L."/>
            <person name="Porcel B.M."/>
            <person name="Poulsen N."/>
            <person name="Robison M."/>
            <person name="Rychlewski L."/>
            <person name="Rynearson T.A."/>
            <person name="Schmutz J."/>
            <person name="Shapiro H."/>
            <person name="Siaut M."/>
            <person name="Stanley M."/>
            <person name="Sussman M.R."/>
            <person name="Taylor A.R."/>
            <person name="Vardi A."/>
            <person name="von Dassow P."/>
            <person name="Vyverman W."/>
            <person name="Willis A."/>
            <person name="Wyrwicz L.S."/>
            <person name="Rokhsar D.S."/>
            <person name="Weissenbach J."/>
            <person name="Armbrust E.V."/>
            <person name="Green B.R."/>
            <person name="Van de Peer Y."/>
            <person name="Grigoriev I.V."/>
        </authorList>
    </citation>
    <scope>NUCLEOTIDE SEQUENCE [LARGE SCALE GENOMIC DNA]</scope>
    <source>
        <strain evidence="3 4">CCMP1335</strain>
    </source>
</reference>
<evidence type="ECO:0000313" key="3">
    <source>
        <dbReference type="EMBL" id="EED89167.1"/>
    </source>
</evidence>
<dbReference type="PANTHER" id="PTHR43642:SF1">
    <property type="entry name" value="HYBRID SIGNAL TRANSDUCTION HISTIDINE KINASE G"/>
    <property type="match status" value="1"/>
</dbReference>
<evidence type="ECO:0000256" key="1">
    <source>
        <dbReference type="SAM" id="MobiDB-lite"/>
    </source>
</evidence>
<evidence type="ECO:0000259" key="2">
    <source>
        <dbReference type="Pfam" id="PF13191"/>
    </source>
</evidence>
<dbReference type="HOGENOM" id="CLU_001993_2_0_1"/>
<dbReference type="RefSeq" id="XP_002293431.1">
    <property type="nucleotide sequence ID" value="XM_002293395.1"/>
</dbReference>
<dbReference type="Proteomes" id="UP000001449">
    <property type="component" value="Chromosome 13"/>
</dbReference>